<reference evidence="2" key="1">
    <citation type="submission" date="2020-04" db="EMBL/GenBank/DDBJ databases">
        <title>Draft genome resource of the tomato pathogen Pseudocercospora fuligena.</title>
        <authorList>
            <person name="Zaccaron A."/>
        </authorList>
    </citation>
    <scope>NUCLEOTIDE SEQUENCE</scope>
    <source>
        <strain evidence="2">PF001</strain>
    </source>
</reference>
<feature type="compositionally biased region" description="Polar residues" evidence="1">
    <location>
        <begin position="437"/>
        <end position="446"/>
    </location>
</feature>
<feature type="compositionally biased region" description="Polar residues" evidence="1">
    <location>
        <begin position="283"/>
        <end position="304"/>
    </location>
</feature>
<feature type="compositionally biased region" description="Polar residues" evidence="1">
    <location>
        <begin position="75"/>
        <end position="90"/>
    </location>
</feature>
<dbReference type="AlphaFoldDB" id="A0A8H6VF12"/>
<protein>
    <recommendedName>
        <fullName evidence="4">Proteophosphoglycan 5</fullName>
    </recommendedName>
</protein>
<evidence type="ECO:0000313" key="3">
    <source>
        <dbReference type="Proteomes" id="UP000660729"/>
    </source>
</evidence>
<dbReference type="InterPro" id="IPR028322">
    <property type="entry name" value="PNRC-like_rgn"/>
</dbReference>
<organism evidence="2 3">
    <name type="scientific">Pseudocercospora fuligena</name>
    <dbReference type="NCBI Taxonomy" id="685502"/>
    <lineage>
        <taxon>Eukaryota</taxon>
        <taxon>Fungi</taxon>
        <taxon>Dikarya</taxon>
        <taxon>Ascomycota</taxon>
        <taxon>Pezizomycotina</taxon>
        <taxon>Dothideomycetes</taxon>
        <taxon>Dothideomycetidae</taxon>
        <taxon>Mycosphaerellales</taxon>
        <taxon>Mycosphaerellaceae</taxon>
        <taxon>Pseudocercospora</taxon>
    </lineage>
</organism>
<evidence type="ECO:0000313" key="2">
    <source>
        <dbReference type="EMBL" id="KAF7189928.1"/>
    </source>
</evidence>
<feature type="compositionally biased region" description="Basic and acidic residues" evidence="1">
    <location>
        <begin position="262"/>
        <end position="278"/>
    </location>
</feature>
<feature type="region of interest" description="Disordered" evidence="1">
    <location>
        <begin position="1"/>
        <end position="387"/>
    </location>
</feature>
<feature type="compositionally biased region" description="Basic and acidic residues" evidence="1">
    <location>
        <begin position="448"/>
        <end position="457"/>
    </location>
</feature>
<feature type="region of interest" description="Disordered" evidence="1">
    <location>
        <begin position="416"/>
        <end position="457"/>
    </location>
</feature>
<evidence type="ECO:0000256" key="1">
    <source>
        <dbReference type="SAM" id="MobiDB-lite"/>
    </source>
</evidence>
<dbReference type="Proteomes" id="UP000660729">
    <property type="component" value="Unassembled WGS sequence"/>
</dbReference>
<gene>
    <name evidence="2" type="ORF">HII31_08750</name>
</gene>
<dbReference type="Pfam" id="PF15365">
    <property type="entry name" value="PNRC"/>
    <property type="match status" value="1"/>
</dbReference>
<sequence>MTEFVSDAPIASAAQSNSQRTPSAAEGKRRSNRNRKNNQVDGAMSDGALVNSISSPQKNHRQRQSVATGAAGQQKPLQHNSHMGNGNSAKQRPVSYAGNQMLATPAKERAYAGPTFQASPAASALPMPKFSRSVPNGGRPSSLSAKLAGEKTPEAEQSSPEADIVKPTAPLDEGHKSPLDLFFQADKAEKEKARASSQSSLSPEFARRPATMPRNSFQQSGRNILSELDGDNAMPSPRTVPPNNSRPPYAERAISSPGIPTRHQEFDQERRDSTKALKDMLFQTANGSNTNTPQNQSRTHSGQHTPDGIFGSPSPGPRPDSGPTTPRPSSEQQQQNHYSLHYGNRNLSPLFKAARNDSSPRPISGLRQEVASDTSSNADSAVAVGDANSPNTFARNYLNQTARTAGPAELPPFAYNNNHPASCHNPAMQHGAAEQNADPNNNNPRTGGSRDIRSMEDDLRRMLKLNVLG</sequence>
<feature type="compositionally biased region" description="Low complexity" evidence="1">
    <location>
        <begin position="321"/>
        <end position="330"/>
    </location>
</feature>
<dbReference type="EMBL" id="JABCIY010000177">
    <property type="protein sequence ID" value="KAF7189928.1"/>
    <property type="molecule type" value="Genomic_DNA"/>
</dbReference>
<dbReference type="OrthoDB" id="2142961at2759"/>
<feature type="compositionally biased region" description="Polar residues" evidence="1">
    <location>
        <begin position="213"/>
        <end position="223"/>
    </location>
</feature>
<evidence type="ECO:0008006" key="4">
    <source>
        <dbReference type="Google" id="ProtNLM"/>
    </source>
</evidence>
<proteinExistence type="predicted"/>
<name>A0A8H6VF12_9PEZI</name>
<keyword evidence="3" id="KW-1185">Reference proteome</keyword>
<comment type="caution">
    <text evidence="2">The sequence shown here is derived from an EMBL/GenBank/DDBJ whole genome shotgun (WGS) entry which is preliminary data.</text>
</comment>
<dbReference type="GO" id="GO:0016071">
    <property type="term" value="P:mRNA metabolic process"/>
    <property type="evidence" value="ECO:0007669"/>
    <property type="project" value="UniProtKB-ARBA"/>
</dbReference>
<feature type="compositionally biased region" description="Polar residues" evidence="1">
    <location>
        <begin position="13"/>
        <end position="22"/>
    </location>
</feature>
<accession>A0A8H6VF12</accession>